<sequence>MEIPLAATFLGLFGWNIYQLVKKYNARRRQSCLVKLIEDQSNSLIMTLYPYKKRKLNENQEVIIKSPQKIDLQETQEQNETNQYERIQTVLEQVEYERFQEQDYIDNVQTFDSIVSGKNKDDLQKNKQNQDFSFTSQNANQINEDQKYNYHDVNNHVKELISSDLVDKETSNFTFTNTKDQYQEKQAEDDQNYHQKYEINSQEDEIKRVNQYSEFNQMDKYSEQQIIIQGNNTLGQFQDKYHNYDAYSNFYNQNHQETVLPFFPQNNQVITSQQSSHFVQDSYQNKYEIPNLQIDVLNQTQQQQQYQNKFNCQNFANTFTSNSQPIYSVNNIQQSNQIYNPFYQEISNNQINMNLLHNQNSFQVQPSFGQQIQDIRNQNITFQNIGAKEHTEIPRLLKEEFSFKKQQYSKFDQNNLEQNSFQNNSLKPSIKQIPESKSNKGQSIFTTSLTANQSNIQKEIKSNHLNDFSFYLQLLGGGGGLNSKVSVPSGNLLSLLLNN</sequence>
<protein>
    <submittedName>
        <fullName evidence="1">Uncharacterized protein</fullName>
    </submittedName>
</protein>
<proteinExistence type="predicted"/>
<organism evidence="1 2">
    <name type="scientific">Paramecium primaurelia</name>
    <dbReference type="NCBI Taxonomy" id="5886"/>
    <lineage>
        <taxon>Eukaryota</taxon>
        <taxon>Sar</taxon>
        <taxon>Alveolata</taxon>
        <taxon>Ciliophora</taxon>
        <taxon>Intramacronucleata</taxon>
        <taxon>Oligohymenophorea</taxon>
        <taxon>Peniculida</taxon>
        <taxon>Parameciidae</taxon>
        <taxon>Paramecium</taxon>
    </lineage>
</organism>
<gene>
    <name evidence="1" type="ORF">PPRIM_AZ9-3.1.T0230174</name>
</gene>
<evidence type="ECO:0000313" key="2">
    <source>
        <dbReference type="Proteomes" id="UP000688137"/>
    </source>
</evidence>
<dbReference type="EMBL" id="CAJJDM010000021">
    <property type="protein sequence ID" value="CAD8055428.1"/>
    <property type="molecule type" value="Genomic_DNA"/>
</dbReference>
<comment type="caution">
    <text evidence="1">The sequence shown here is derived from an EMBL/GenBank/DDBJ whole genome shotgun (WGS) entry which is preliminary data.</text>
</comment>
<evidence type="ECO:0000313" key="1">
    <source>
        <dbReference type="EMBL" id="CAD8055428.1"/>
    </source>
</evidence>
<dbReference type="Proteomes" id="UP000688137">
    <property type="component" value="Unassembled WGS sequence"/>
</dbReference>
<keyword evidence="2" id="KW-1185">Reference proteome</keyword>
<name>A0A8S1KK37_PARPR</name>
<reference evidence="1" key="1">
    <citation type="submission" date="2021-01" db="EMBL/GenBank/DDBJ databases">
        <authorList>
            <consortium name="Genoscope - CEA"/>
            <person name="William W."/>
        </authorList>
    </citation>
    <scope>NUCLEOTIDE SEQUENCE</scope>
</reference>
<dbReference type="OMA" id="RQSCLVK"/>
<dbReference type="AlphaFoldDB" id="A0A8S1KK37"/>
<accession>A0A8S1KK37</accession>